<protein>
    <submittedName>
        <fullName evidence="1">Protein ALP1-like</fullName>
    </submittedName>
</protein>
<sequence length="108" mass="12987">MTTKKNNLIAIALLLDEEELKSAVTKTASRKQKRFWVHEAWKKRGTEGEFNTLYKELVDDEHKFYEYFRMSMYSFNVLLNKVNDDIEKKTTFWRKPIPPKERLAVTLR</sequence>
<proteinExistence type="predicted"/>
<name>A0A6G0VKZ4_APHCR</name>
<reference evidence="1 2" key="1">
    <citation type="submission" date="2019-08" db="EMBL/GenBank/DDBJ databases">
        <title>Whole genome of Aphis craccivora.</title>
        <authorList>
            <person name="Voronova N.V."/>
            <person name="Shulinski R.S."/>
            <person name="Bandarenka Y.V."/>
            <person name="Zhorov D.G."/>
            <person name="Warner D."/>
        </authorList>
    </citation>
    <scope>NUCLEOTIDE SEQUENCE [LARGE SCALE GENOMIC DNA]</scope>
    <source>
        <strain evidence="1">180601</strain>
        <tissue evidence="1">Whole Body</tissue>
    </source>
</reference>
<dbReference type="EMBL" id="VUJU01016843">
    <property type="protein sequence ID" value="KAF0687280.1"/>
    <property type="molecule type" value="Genomic_DNA"/>
</dbReference>
<dbReference type="AlphaFoldDB" id="A0A6G0VKZ4"/>
<comment type="caution">
    <text evidence="1">The sequence shown here is derived from an EMBL/GenBank/DDBJ whole genome shotgun (WGS) entry which is preliminary data.</text>
</comment>
<gene>
    <name evidence="1" type="ORF">FWK35_00039116</name>
</gene>
<keyword evidence="2" id="KW-1185">Reference proteome</keyword>
<accession>A0A6G0VKZ4</accession>
<dbReference type="Proteomes" id="UP000478052">
    <property type="component" value="Unassembled WGS sequence"/>
</dbReference>
<evidence type="ECO:0000313" key="1">
    <source>
        <dbReference type="EMBL" id="KAF0687280.1"/>
    </source>
</evidence>
<evidence type="ECO:0000313" key="2">
    <source>
        <dbReference type="Proteomes" id="UP000478052"/>
    </source>
</evidence>
<organism evidence="1 2">
    <name type="scientific">Aphis craccivora</name>
    <name type="common">Cowpea aphid</name>
    <dbReference type="NCBI Taxonomy" id="307492"/>
    <lineage>
        <taxon>Eukaryota</taxon>
        <taxon>Metazoa</taxon>
        <taxon>Ecdysozoa</taxon>
        <taxon>Arthropoda</taxon>
        <taxon>Hexapoda</taxon>
        <taxon>Insecta</taxon>
        <taxon>Pterygota</taxon>
        <taxon>Neoptera</taxon>
        <taxon>Paraneoptera</taxon>
        <taxon>Hemiptera</taxon>
        <taxon>Sternorrhyncha</taxon>
        <taxon>Aphidomorpha</taxon>
        <taxon>Aphidoidea</taxon>
        <taxon>Aphididae</taxon>
        <taxon>Aphidini</taxon>
        <taxon>Aphis</taxon>
        <taxon>Aphis</taxon>
    </lineage>
</organism>
<dbReference type="OrthoDB" id="6623005at2759"/>